<protein>
    <submittedName>
        <fullName evidence="2">Putative secreted protein</fullName>
    </submittedName>
</protein>
<sequence length="131" mass="14570">MPVVAVVVVVVVGVIAFGSGFCSRAADAATALHAPARRWEGVGGGFGEPFPMTSTRPPLATSRRLTDLHFSFSSSQHTHTHTHTRHTLLQRRSRRWRRTGKRRGHHHIHVHRPFLAVRRGEVCFGVLVWAG</sequence>
<name>A0A2M4DM75_ANODA</name>
<reference evidence="2" key="1">
    <citation type="submission" date="2018-01" db="EMBL/GenBank/DDBJ databases">
        <title>An insight into the sialome of Amazonian anophelines.</title>
        <authorList>
            <person name="Ribeiro J.M."/>
            <person name="Scarpassa V."/>
            <person name="Calvo E."/>
        </authorList>
    </citation>
    <scope>NUCLEOTIDE SEQUENCE</scope>
</reference>
<dbReference type="EMBL" id="GGFL01014474">
    <property type="protein sequence ID" value="MBW78652.1"/>
    <property type="molecule type" value="Transcribed_RNA"/>
</dbReference>
<feature type="region of interest" description="Disordered" evidence="1">
    <location>
        <begin position="80"/>
        <end position="104"/>
    </location>
</feature>
<accession>A0A2M4DM75</accession>
<evidence type="ECO:0000256" key="1">
    <source>
        <dbReference type="SAM" id="MobiDB-lite"/>
    </source>
</evidence>
<organism evidence="2">
    <name type="scientific">Anopheles darlingi</name>
    <name type="common">Mosquito</name>
    <dbReference type="NCBI Taxonomy" id="43151"/>
    <lineage>
        <taxon>Eukaryota</taxon>
        <taxon>Metazoa</taxon>
        <taxon>Ecdysozoa</taxon>
        <taxon>Arthropoda</taxon>
        <taxon>Hexapoda</taxon>
        <taxon>Insecta</taxon>
        <taxon>Pterygota</taxon>
        <taxon>Neoptera</taxon>
        <taxon>Endopterygota</taxon>
        <taxon>Diptera</taxon>
        <taxon>Nematocera</taxon>
        <taxon>Culicoidea</taxon>
        <taxon>Culicidae</taxon>
        <taxon>Anophelinae</taxon>
        <taxon>Anopheles</taxon>
    </lineage>
</organism>
<proteinExistence type="predicted"/>
<dbReference type="AlphaFoldDB" id="A0A2M4DM75"/>
<evidence type="ECO:0000313" key="2">
    <source>
        <dbReference type="EMBL" id="MBW78652.1"/>
    </source>
</evidence>